<feature type="transmembrane region" description="Helical" evidence="1">
    <location>
        <begin position="25"/>
        <end position="45"/>
    </location>
</feature>
<organism evidence="2 3">
    <name type="scientific">Kordiimonas lipolytica</name>
    <dbReference type="NCBI Taxonomy" id="1662421"/>
    <lineage>
        <taxon>Bacteria</taxon>
        <taxon>Pseudomonadati</taxon>
        <taxon>Pseudomonadota</taxon>
        <taxon>Alphaproteobacteria</taxon>
        <taxon>Kordiimonadales</taxon>
        <taxon>Kordiimonadaceae</taxon>
        <taxon>Kordiimonas</taxon>
    </lineage>
</organism>
<keyword evidence="1" id="KW-0472">Membrane</keyword>
<evidence type="ECO:0000256" key="1">
    <source>
        <dbReference type="SAM" id="Phobius"/>
    </source>
</evidence>
<dbReference type="RefSeq" id="WP_068144587.1">
    <property type="nucleotide sequence ID" value="NZ_JBHSCR010000036.1"/>
</dbReference>
<keyword evidence="3" id="KW-1185">Reference proteome</keyword>
<keyword evidence="1" id="KW-0812">Transmembrane</keyword>
<evidence type="ECO:0000313" key="3">
    <source>
        <dbReference type="Proteomes" id="UP001595776"/>
    </source>
</evidence>
<evidence type="ECO:0000313" key="2">
    <source>
        <dbReference type="EMBL" id="MFC4349797.1"/>
    </source>
</evidence>
<protein>
    <submittedName>
        <fullName evidence="2">Uncharacterized protein</fullName>
    </submittedName>
</protein>
<dbReference type="Proteomes" id="UP001595776">
    <property type="component" value="Unassembled WGS sequence"/>
</dbReference>
<proteinExistence type="predicted"/>
<dbReference type="EMBL" id="JBHSCR010000036">
    <property type="protein sequence ID" value="MFC4349797.1"/>
    <property type="molecule type" value="Genomic_DNA"/>
</dbReference>
<gene>
    <name evidence="2" type="ORF">ACFO5Q_18245</name>
</gene>
<accession>A0ABV8UGE2</accession>
<keyword evidence="1" id="KW-1133">Transmembrane helix</keyword>
<name>A0ABV8UGE2_9PROT</name>
<comment type="caution">
    <text evidence="2">The sequence shown here is derived from an EMBL/GenBank/DDBJ whole genome shotgun (WGS) entry which is preliminary data.</text>
</comment>
<feature type="transmembrane region" description="Helical" evidence="1">
    <location>
        <begin position="51"/>
        <end position="68"/>
    </location>
</feature>
<sequence>MARPIPKDAEDKVGGIAKRSELRSVAIWAFILGGVFGFALGATFFSKGGGSIYFMLGAAVIGALWYLASGRRWKKNKE</sequence>
<reference evidence="3" key="1">
    <citation type="journal article" date="2019" name="Int. J. Syst. Evol. Microbiol.">
        <title>The Global Catalogue of Microorganisms (GCM) 10K type strain sequencing project: providing services to taxonomists for standard genome sequencing and annotation.</title>
        <authorList>
            <consortium name="The Broad Institute Genomics Platform"/>
            <consortium name="The Broad Institute Genome Sequencing Center for Infectious Disease"/>
            <person name="Wu L."/>
            <person name="Ma J."/>
        </authorList>
    </citation>
    <scope>NUCLEOTIDE SEQUENCE [LARGE SCALE GENOMIC DNA]</scope>
    <source>
        <strain evidence="3">CGMCC 1.15304</strain>
    </source>
</reference>